<organism evidence="1 2">
    <name type="scientific">Leptospirillum ferrodiazotrophum</name>
    <dbReference type="NCBI Taxonomy" id="412449"/>
    <lineage>
        <taxon>Bacteria</taxon>
        <taxon>Pseudomonadati</taxon>
        <taxon>Nitrospirota</taxon>
        <taxon>Nitrospiria</taxon>
        <taxon>Nitrospirales</taxon>
        <taxon>Nitrospiraceae</taxon>
        <taxon>Leptospirillum</taxon>
    </lineage>
</organism>
<dbReference type="PANTHER" id="PTHR34235">
    <property type="entry name" value="SLR1203 PROTEIN-RELATED"/>
    <property type="match status" value="1"/>
</dbReference>
<proteinExistence type="predicted"/>
<keyword evidence="2" id="KW-1185">Reference proteome</keyword>
<sequence length="273" mass="31463">MPNITFDLDEDLLREVKVIAARYDTSLNALVRDYFQHLAQSGLSSDENLNGNLQMLFRYSVGHLTRKEAREALGVNDIRLTQLMRMAGFPPPRSPKAEEDAQVEKAVELLGPQPHPPSSENAELYQKDFYGWAMRSAELVRQGRFDEIDRDSLAEEIEDMGKSERRELIGFLAQSFANRIKYDYLSGTYPGNSTRWRKEAEGFFKQALEVLEENPSLKMDEIIEDAWEKARDEVFRSFDELNRTSDLDTAGIPSTCPWTPEEVLSDRSFLRRR</sequence>
<gene>
    <name evidence="1" type="ORF">UBAL3_95390017</name>
</gene>
<dbReference type="EMBL" id="GG693883">
    <property type="protein sequence ID" value="EES51956.1"/>
    <property type="molecule type" value="Genomic_DNA"/>
</dbReference>
<name>C6HZM1_9BACT</name>
<accession>C6HZM1</accession>
<evidence type="ECO:0000313" key="1">
    <source>
        <dbReference type="EMBL" id="EES51956.1"/>
    </source>
</evidence>
<dbReference type="Pfam" id="PF01724">
    <property type="entry name" value="DUF29"/>
    <property type="match status" value="1"/>
</dbReference>
<dbReference type="InterPro" id="IPR002636">
    <property type="entry name" value="DUF29"/>
</dbReference>
<dbReference type="AlphaFoldDB" id="C6HZM1"/>
<evidence type="ECO:0000313" key="2">
    <source>
        <dbReference type="Proteomes" id="UP000009374"/>
    </source>
</evidence>
<protein>
    <submittedName>
        <fullName evidence="1">Uncharacterized protein</fullName>
    </submittedName>
</protein>
<reference evidence="1 2" key="1">
    <citation type="journal article" date="2009" name="Appl. Environ. Microbiol.">
        <title>Community genomic and proteomic analyses of chemoautotrophic iron-oxidizing "Leptospirillum rubarum" (Group II) and "Leptospirillum ferrodiazotrophum" (Group III) bacteria in acid mine drainage biofilms.</title>
        <authorList>
            <person name="Goltsman D.S."/>
            <person name="Denef V.J."/>
            <person name="Singer S.W."/>
            <person name="VerBerkmoes N.C."/>
            <person name="Lefsrud M."/>
            <person name="Mueller R.S."/>
            <person name="Dick G.J."/>
            <person name="Sun C.L."/>
            <person name="Wheeler K.E."/>
            <person name="Zemla A."/>
            <person name="Baker B.J."/>
            <person name="Hauser L."/>
            <person name="Land M."/>
            <person name="Shah M.B."/>
            <person name="Thelen M.P."/>
            <person name="Hettich R.L."/>
            <person name="Banfield J.F."/>
        </authorList>
    </citation>
    <scope>NUCLEOTIDE SEQUENCE [LARGE SCALE GENOMIC DNA]</scope>
</reference>
<dbReference type="Gene3D" id="1.20.1220.20">
    <property type="entry name" value="Uncharcterised protein PF01724"/>
    <property type="match status" value="1"/>
</dbReference>
<dbReference type="Proteomes" id="UP000009374">
    <property type="component" value="Unassembled WGS sequence"/>
</dbReference>